<protein>
    <recommendedName>
        <fullName evidence="5">Integral membrane protein</fullName>
    </recommendedName>
</protein>
<name>A0ABV4CP93_9PSEU</name>
<keyword evidence="2" id="KW-0472">Membrane</keyword>
<evidence type="ECO:0008006" key="5">
    <source>
        <dbReference type="Google" id="ProtNLM"/>
    </source>
</evidence>
<sequence length="184" mass="19197">MRSELLLVVGWAVANLGLALGLLAFDQPLRPLPVVLFTGASALVACYGLVAATAIRRGAGGVRLRQPRRGWSAAFAALGLAVALLGVAYGWWITPFAAYPLLLAVVTAGDRRVPRGTGPWPAALDGAEPAPGRRFVHDGTGLGRAAPVPEDHPGHGPPPMPAPAPRRAGLLRRAVARLVPGRRR</sequence>
<evidence type="ECO:0000256" key="1">
    <source>
        <dbReference type="SAM" id="MobiDB-lite"/>
    </source>
</evidence>
<comment type="caution">
    <text evidence="3">The sequence shown here is derived from an EMBL/GenBank/DDBJ whole genome shotgun (WGS) entry which is preliminary data.</text>
</comment>
<keyword evidence="4" id="KW-1185">Reference proteome</keyword>
<reference evidence="3 4" key="1">
    <citation type="submission" date="2024-08" db="EMBL/GenBank/DDBJ databases">
        <title>Genome mining of Saccharopolyspora cebuensis PGLac3 from Nigerian medicinal plant.</title>
        <authorList>
            <person name="Ezeobiora C.E."/>
            <person name="Igbokwe N.H."/>
            <person name="Amin D.H."/>
            <person name="Mendie U.E."/>
        </authorList>
    </citation>
    <scope>NUCLEOTIDE SEQUENCE [LARGE SCALE GENOMIC DNA]</scope>
    <source>
        <strain evidence="3 4">PGLac3</strain>
    </source>
</reference>
<feature type="transmembrane region" description="Helical" evidence="2">
    <location>
        <begin position="73"/>
        <end position="92"/>
    </location>
</feature>
<feature type="region of interest" description="Disordered" evidence="1">
    <location>
        <begin position="138"/>
        <end position="167"/>
    </location>
</feature>
<evidence type="ECO:0000313" key="4">
    <source>
        <dbReference type="Proteomes" id="UP001564626"/>
    </source>
</evidence>
<keyword evidence="2" id="KW-0812">Transmembrane</keyword>
<accession>A0ABV4CP93</accession>
<organism evidence="3 4">
    <name type="scientific">Saccharopolyspora cebuensis</name>
    <dbReference type="NCBI Taxonomy" id="418759"/>
    <lineage>
        <taxon>Bacteria</taxon>
        <taxon>Bacillati</taxon>
        <taxon>Actinomycetota</taxon>
        <taxon>Actinomycetes</taxon>
        <taxon>Pseudonocardiales</taxon>
        <taxon>Pseudonocardiaceae</taxon>
        <taxon>Saccharopolyspora</taxon>
    </lineage>
</organism>
<dbReference type="Proteomes" id="UP001564626">
    <property type="component" value="Unassembled WGS sequence"/>
</dbReference>
<gene>
    <name evidence="3" type="ORF">AB8O55_26215</name>
</gene>
<dbReference type="RefSeq" id="WP_345364067.1">
    <property type="nucleotide sequence ID" value="NZ_BAABII010000010.1"/>
</dbReference>
<feature type="transmembrane region" description="Helical" evidence="2">
    <location>
        <begin position="34"/>
        <end position="52"/>
    </location>
</feature>
<evidence type="ECO:0000313" key="3">
    <source>
        <dbReference type="EMBL" id="MEY8042917.1"/>
    </source>
</evidence>
<keyword evidence="2" id="KW-1133">Transmembrane helix</keyword>
<feature type="compositionally biased region" description="Pro residues" evidence="1">
    <location>
        <begin position="155"/>
        <end position="164"/>
    </location>
</feature>
<proteinExistence type="predicted"/>
<dbReference type="EMBL" id="JBGEHV010000070">
    <property type="protein sequence ID" value="MEY8042917.1"/>
    <property type="molecule type" value="Genomic_DNA"/>
</dbReference>
<evidence type="ECO:0000256" key="2">
    <source>
        <dbReference type="SAM" id="Phobius"/>
    </source>
</evidence>